<protein>
    <submittedName>
        <fullName evidence="3">Deoxyribonuclease</fullName>
    </submittedName>
</protein>
<reference evidence="3 4" key="1">
    <citation type="submission" date="2018-06" db="EMBL/GenBank/DDBJ databases">
        <title>Halonotius sp. F13-13 a new haloarchaeeon isolated from a solar saltern from Isla Cristina, Huelva, Spain.</title>
        <authorList>
            <person name="Duran-Viseras A."/>
            <person name="Sanchez-Porro C."/>
            <person name="Ventosa A."/>
        </authorList>
    </citation>
    <scope>NUCLEOTIDE SEQUENCE [LARGE SCALE GENOMIC DNA]</scope>
    <source>
        <strain evidence="3 4">F13-13</strain>
    </source>
</reference>
<feature type="compositionally biased region" description="Polar residues" evidence="1">
    <location>
        <begin position="65"/>
        <end position="79"/>
    </location>
</feature>
<dbReference type="Gene3D" id="2.40.50.140">
    <property type="entry name" value="Nucleic acid-binding proteins"/>
    <property type="match status" value="1"/>
</dbReference>
<dbReference type="EMBL" id="QKNY01000003">
    <property type="protein sequence ID" value="RJX44728.1"/>
    <property type="molecule type" value="Genomic_DNA"/>
</dbReference>
<gene>
    <name evidence="3" type="ORF">DM826_01055</name>
</gene>
<accession>A0A3A6PW32</accession>
<dbReference type="InterPro" id="IPR012340">
    <property type="entry name" value="NA-bd_OB-fold"/>
</dbReference>
<dbReference type="Pfam" id="PF01938">
    <property type="entry name" value="TRAM"/>
    <property type="match status" value="1"/>
</dbReference>
<proteinExistence type="predicted"/>
<feature type="region of interest" description="Disordered" evidence="1">
    <location>
        <begin position="48"/>
        <end position="103"/>
    </location>
</feature>
<dbReference type="AlphaFoldDB" id="A0A3A6PW32"/>
<dbReference type="SUPFAM" id="SSF50249">
    <property type="entry name" value="Nucleic acid-binding proteins"/>
    <property type="match status" value="1"/>
</dbReference>
<evidence type="ECO:0000259" key="2">
    <source>
        <dbReference type="PROSITE" id="PS50926"/>
    </source>
</evidence>
<keyword evidence="4" id="KW-1185">Reference proteome</keyword>
<comment type="caution">
    <text evidence="3">The sequence shown here is derived from an EMBL/GenBank/DDBJ whole genome shotgun (WGS) entry which is preliminary data.</text>
</comment>
<feature type="domain" description="TRAM" evidence="2">
    <location>
        <begin position="83"/>
        <end position="142"/>
    </location>
</feature>
<name>A0A3A6PW32_9EURY</name>
<evidence type="ECO:0000256" key="1">
    <source>
        <dbReference type="SAM" id="MobiDB-lite"/>
    </source>
</evidence>
<dbReference type="PROSITE" id="PS50926">
    <property type="entry name" value="TRAM"/>
    <property type="match status" value="1"/>
</dbReference>
<dbReference type="OrthoDB" id="28569at2157"/>
<dbReference type="InterPro" id="IPR002792">
    <property type="entry name" value="TRAM_dom"/>
</dbReference>
<dbReference type="Proteomes" id="UP000276588">
    <property type="component" value="Unassembled WGS sequence"/>
</dbReference>
<sequence>MEIPEQLACLYTAELTETEDSYTLTVPATEVEEGAVTPGETLRVAILADSEGSDRNDSPDDSTEETPSTARSETPTASQPEPPVSEDETRVVEIEDVGDQGDGITRVERGFVVIVPETEEGETVEIRIETVRPNVAFGTVIDRLDHAE</sequence>
<evidence type="ECO:0000313" key="3">
    <source>
        <dbReference type="EMBL" id="RJX44728.1"/>
    </source>
</evidence>
<dbReference type="RefSeq" id="WP_120100389.1">
    <property type="nucleotide sequence ID" value="NZ_QKNY01000003.1"/>
</dbReference>
<organism evidence="3 4">
    <name type="scientific">Halonotius aquaticus</name>
    <dbReference type="NCBI Taxonomy" id="2216978"/>
    <lineage>
        <taxon>Archaea</taxon>
        <taxon>Methanobacteriati</taxon>
        <taxon>Methanobacteriota</taxon>
        <taxon>Stenosarchaea group</taxon>
        <taxon>Halobacteria</taxon>
        <taxon>Halobacteriales</taxon>
        <taxon>Haloferacaceae</taxon>
        <taxon>Halonotius</taxon>
    </lineage>
</organism>
<evidence type="ECO:0000313" key="4">
    <source>
        <dbReference type="Proteomes" id="UP000276588"/>
    </source>
</evidence>